<dbReference type="EMBL" id="SSHH01000003">
    <property type="protein sequence ID" value="TIX49719.1"/>
    <property type="molecule type" value="Genomic_DNA"/>
</dbReference>
<dbReference type="AlphaFoldDB" id="A0A4T3EYH9"/>
<sequence>MPAFFLSFITCLLVTLAGRDMLRMARLSGALGGGGAGLHVAVWIASAATSALAAWLGLLLAPVMPPAGKQMFVAIAMFVAALELVILRAGPRPSEPTFSLGAILLVLLAAQATDAARFLLMALSLQTGNAVLAAVGGTLGSGAALSIAVIAGDRLEAGLPHRRAMTLAMAALLALAAVLIDLSARQII</sequence>
<feature type="transmembrane region" description="Helical" evidence="1">
    <location>
        <begin position="72"/>
        <end position="91"/>
    </location>
</feature>
<dbReference type="OrthoDB" id="7502135at2"/>
<keyword evidence="3" id="KW-1185">Reference proteome</keyword>
<feature type="transmembrane region" description="Helical" evidence="1">
    <location>
        <begin position="97"/>
        <end position="119"/>
    </location>
</feature>
<keyword evidence="1" id="KW-0812">Transmembrane</keyword>
<evidence type="ECO:0000313" key="2">
    <source>
        <dbReference type="EMBL" id="TIX49719.1"/>
    </source>
</evidence>
<gene>
    <name evidence="2" type="ORF">E5222_12970</name>
</gene>
<dbReference type="RefSeq" id="WP_136694196.1">
    <property type="nucleotide sequence ID" value="NZ_SSHH01000003.1"/>
</dbReference>
<proteinExistence type="predicted"/>
<protein>
    <recommendedName>
        <fullName evidence="4">GDT1 family protein</fullName>
    </recommendedName>
</protein>
<name>A0A4T3EYH9_9SPHN</name>
<feature type="transmembrane region" description="Helical" evidence="1">
    <location>
        <begin position="164"/>
        <end position="184"/>
    </location>
</feature>
<keyword evidence="1" id="KW-0472">Membrane</keyword>
<organism evidence="2 3">
    <name type="scientific">Alteraurantiacibacter aquimixticola</name>
    <dbReference type="NCBI Taxonomy" id="2489173"/>
    <lineage>
        <taxon>Bacteria</taxon>
        <taxon>Pseudomonadati</taxon>
        <taxon>Pseudomonadota</taxon>
        <taxon>Alphaproteobacteria</taxon>
        <taxon>Sphingomonadales</taxon>
        <taxon>Erythrobacteraceae</taxon>
        <taxon>Alteraurantiacibacter</taxon>
    </lineage>
</organism>
<evidence type="ECO:0000313" key="3">
    <source>
        <dbReference type="Proteomes" id="UP000309389"/>
    </source>
</evidence>
<feature type="transmembrane region" description="Helical" evidence="1">
    <location>
        <begin position="41"/>
        <end position="60"/>
    </location>
</feature>
<feature type="transmembrane region" description="Helical" evidence="1">
    <location>
        <begin position="131"/>
        <end position="152"/>
    </location>
</feature>
<reference evidence="2 3" key="1">
    <citation type="submission" date="2019-04" db="EMBL/GenBank/DDBJ databases">
        <title>Altererythrobacter aquimixticola sp. nov., isolated from sediment of junction between the ocean and a freshwater spring.</title>
        <authorList>
            <person name="Yoon J.-H."/>
        </authorList>
    </citation>
    <scope>NUCLEOTIDE SEQUENCE [LARGE SCALE GENOMIC DNA]</scope>
    <source>
        <strain evidence="2 3">SSKS-13</strain>
    </source>
</reference>
<evidence type="ECO:0008006" key="4">
    <source>
        <dbReference type="Google" id="ProtNLM"/>
    </source>
</evidence>
<keyword evidence="1" id="KW-1133">Transmembrane helix</keyword>
<accession>A0A4T3EYH9</accession>
<evidence type="ECO:0000256" key="1">
    <source>
        <dbReference type="SAM" id="Phobius"/>
    </source>
</evidence>
<dbReference type="Proteomes" id="UP000309389">
    <property type="component" value="Unassembled WGS sequence"/>
</dbReference>
<comment type="caution">
    <text evidence="2">The sequence shown here is derived from an EMBL/GenBank/DDBJ whole genome shotgun (WGS) entry which is preliminary data.</text>
</comment>